<dbReference type="InterPro" id="IPR011993">
    <property type="entry name" value="PH-like_dom_sf"/>
</dbReference>
<evidence type="ECO:0000259" key="11">
    <source>
        <dbReference type="PROSITE" id="PS50057"/>
    </source>
</evidence>
<dbReference type="GO" id="GO:0071944">
    <property type="term" value="C:cell periphery"/>
    <property type="evidence" value="ECO:0007669"/>
    <property type="project" value="UniProtKB-ARBA"/>
</dbReference>
<feature type="compositionally biased region" description="Basic and acidic residues" evidence="10">
    <location>
        <begin position="782"/>
        <end position="811"/>
    </location>
</feature>
<dbReference type="Gene3D" id="1.20.58.530">
    <property type="match status" value="1"/>
</dbReference>
<dbReference type="InterPro" id="IPR019748">
    <property type="entry name" value="FERM_central"/>
</dbReference>
<proteinExistence type="inferred from homology"/>
<dbReference type="InterPro" id="IPR001609">
    <property type="entry name" value="Myosin_head_motor_dom-like"/>
</dbReference>
<evidence type="ECO:0000256" key="3">
    <source>
        <dbReference type="ARBA" id="ARBA00022468"/>
    </source>
</evidence>
<keyword evidence="16" id="KW-1185">Reference proteome</keyword>
<dbReference type="GO" id="GO:0009887">
    <property type="term" value="P:animal organ morphogenesis"/>
    <property type="evidence" value="ECO:0007669"/>
    <property type="project" value="UniProtKB-ARBA"/>
</dbReference>
<feature type="region of interest" description="Actin-binding" evidence="9">
    <location>
        <begin position="583"/>
        <end position="605"/>
    </location>
</feature>
<accession>A0AAV8WI10</accession>
<dbReference type="Gene3D" id="3.40.850.10">
    <property type="entry name" value="Kinesin motor domain"/>
    <property type="match status" value="1"/>
</dbReference>
<evidence type="ECO:0000256" key="9">
    <source>
        <dbReference type="PROSITE-ProRule" id="PRU00782"/>
    </source>
</evidence>
<keyword evidence="7 9" id="KW-0518">Myosin</keyword>
<evidence type="ECO:0000256" key="6">
    <source>
        <dbReference type="ARBA" id="ARBA00022840"/>
    </source>
</evidence>
<dbReference type="SUPFAM" id="SSF54236">
    <property type="entry name" value="Ubiquitin-like"/>
    <property type="match status" value="2"/>
</dbReference>
<dbReference type="InterPro" id="IPR014352">
    <property type="entry name" value="FERM/acyl-CoA-bd_prot_sf"/>
</dbReference>
<feature type="compositionally biased region" description="Basic and acidic residues" evidence="10">
    <location>
        <begin position="828"/>
        <end position="842"/>
    </location>
</feature>
<dbReference type="PROSITE" id="PS50057">
    <property type="entry name" value="FERM_3"/>
    <property type="match status" value="2"/>
</dbReference>
<dbReference type="PANTHER" id="PTHR46049">
    <property type="entry name" value="AGAP003327-PA"/>
    <property type="match status" value="1"/>
</dbReference>
<evidence type="ECO:0000256" key="8">
    <source>
        <dbReference type="ARBA" id="ARBA00023175"/>
    </source>
</evidence>
<dbReference type="Gene3D" id="1.20.120.720">
    <property type="entry name" value="Myosin VI head, motor domain, U50 subdomain"/>
    <property type="match status" value="1"/>
</dbReference>
<dbReference type="Pfam" id="PF00784">
    <property type="entry name" value="MyTH4"/>
    <property type="match status" value="2"/>
</dbReference>
<comment type="caution">
    <text evidence="15">The sequence shown here is derived from an EMBL/GenBank/DDBJ whole genome shotgun (WGS) entry which is preliminary data.</text>
</comment>
<dbReference type="GO" id="GO:0003774">
    <property type="term" value="F:cytoskeletal motor activity"/>
    <property type="evidence" value="ECO:0007669"/>
    <property type="project" value="UniProtKB-UniRule"/>
</dbReference>
<evidence type="ECO:0000259" key="13">
    <source>
        <dbReference type="PROSITE" id="PS51016"/>
    </source>
</evidence>
<dbReference type="Pfam" id="PF00063">
    <property type="entry name" value="Myosin_head"/>
    <property type="match status" value="1"/>
</dbReference>
<evidence type="ECO:0000256" key="7">
    <source>
        <dbReference type="ARBA" id="ARBA00023123"/>
    </source>
</evidence>
<feature type="compositionally biased region" description="Polar residues" evidence="10">
    <location>
        <begin position="1023"/>
        <end position="1037"/>
    </location>
</feature>
<dbReference type="Gene3D" id="3.10.20.90">
    <property type="entry name" value="Phosphatidylinositol 3-kinase Catalytic Subunit, Chain A, domain 1"/>
    <property type="match status" value="2"/>
</dbReference>
<feature type="domain" description="FERM" evidence="11">
    <location>
        <begin position="1269"/>
        <end position="1590"/>
    </location>
</feature>
<evidence type="ECO:0000259" key="12">
    <source>
        <dbReference type="PROSITE" id="PS50200"/>
    </source>
</evidence>
<keyword evidence="9" id="KW-0009">Actin-binding</keyword>
<keyword evidence="5 9" id="KW-0547">Nucleotide-binding</keyword>
<evidence type="ECO:0000256" key="2">
    <source>
        <dbReference type="ARBA" id="ARBA00008314"/>
    </source>
</evidence>
<dbReference type="Gene3D" id="1.25.40.530">
    <property type="entry name" value="MyTH4 domain"/>
    <property type="match status" value="2"/>
</dbReference>
<name>A0AAV8WI10_9CUCU</name>
<evidence type="ECO:0000256" key="1">
    <source>
        <dbReference type="ARBA" id="ARBA00004496"/>
    </source>
</evidence>
<dbReference type="Gene3D" id="1.10.10.820">
    <property type="match status" value="1"/>
</dbReference>
<dbReference type="SMART" id="SM00295">
    <property type="entry name" value="B41"/>
    <property type="match status" value="2"/>
</dbReference>
<feature type="compositionally biased region" description="Pro residues" evidence="10">
    <location>
        <begin position="983"/>
        <end position="1000"/>
    </location>
</feature>
<dbReference type="SMART" id="SM00015">
    <property type="entry name" value="IQ"/>
    <property type="match status" value="3"/>
</dbReference>
<organism evidence="15 16">
    <name type="scientific">Exocentrus adspersus</name>
    <dbReference type="NCBI Taxonomy" id="1586481"/>
    <lineage>
        <taxon>Eukaryota</taxon>
        <taxon>Metazoa</taxon>
        <taxon>Ecdysozoa</taxon>
        <taxon>Arthropoda</taxon>
        <taxon>Hexapoda</taxon>
        <taxon>Insecta</taxon>
        <taxon>Pterygota</taxon>
        <taxon>Neoptera</taxon>
        <taxon>Endopterygota</taxon>
        <taxon>Coleoptera</taxon>
        <taxon>Polyphaga</taxon>
        <taxon>Cucujiformia</taxon>
        <taxon>Chrysomeloidea</taxon>
        <taxon>Cerambycidae</taxon>
        <taxon>Lamiinae</taxon>
        <taxon>Acanthocinini</taxon>
        <taxon>Exocentrus</taxon>
    </lineage>
</organism>
<feature type="domain" description="MyTH4" evidence="13">
    <location>
        <begin position="1640"/>
        <end position="1800"/>
    </location>
</feature>
<feature type="compositionally biased region" description="Low complexity" evidence="10">
    <location>
        <begin position="911"/>
        <end position="923"/>
    </location>
</feature>
<dbReference type="SMART" id="SM00139">
    <property type="entry name" value="MyTH4"/>
    <property type="match status" value="2"/>
</dbReference>
<evidence type="ECO:0000256" key="5">
    <source>
        <dbReference type="ARBA" id="ARBA00022741"/>
    </source>
</evidence>
<dbReference type="SMART" id="SM00242">
    <property type="entry name" value="MYSc"/>
    <property type="match status" value="1"/>
</dbReference>
<dbReference type="GO" id="GO:0003779">
    <property type="term" value="F:actin binding"/>
    <property type="evidence" value="ECO:0007669"/>
    <property type="project" value="UniProtKB-KW"/>
</dbReference>
<dbReference type="InterPro" id="IPR051724">
    <property type="entry name" value="Actin_motor_Myosin"/>
</dbReference>
<evidence type="ECO:0000259" key="14">
    <source>
        <dbReference type="PROSITE" id="PS51456"/>
    </source>
</evidence>
<dbReference type="PROSITE" id="PS51456">
    <property type="entry name" value="MYOSIN_MOTOR"/>
    <property type="match status" value="1"/>
</dbReference>
<evidence type="ECO:0000313" key="16">
    <source>
        <dbReference type="Proteomes" id="UP001159042"/>
    </source>
</evidence>
<dbReference type="InterPro" id="IPR019749">
    <property type="entry name" value="Band_41_domain"/>
</dbReference>
<dbReference type="SUPFAM" id="SSF50729">
    <property type="entry name" value="PH domain-like"/>
    <property type="match status" value="2"/>
</dbReference>
<gene>
    <name evidence="15" type="ORF">NQ315_009748</name>
</gene>
<dbReference type="Gene3D" id="1.20.5.190">
    <property type="match status" value="1"/>
</dbReference>
<evidence type="ECO:0000256" key="10">
    <source>
        <dbReference type="SAM" id="MobiDB-lite"/>
    </source>
</evidence>
<comment type="similarity">
    <text evidence="2 9">Belongs to the TRAFAC class myosin-kinesin ATPase superfamily. Myosin family.</text>
</comment>
<evidence type="ECO:0000313" key="15">
    <source>
        <dbReference type="EMBL" id="KAJ8925896.1"/>
    </source>
</evidence>
<dbReference type="Gene3D" id="1.20.80.10">
    <property type="match status" value="2"/>
</dbReference>
<dbReference type="EMBL" id="JANEYG010000001">
    <property type="protein sequence ID" value="KAJ8925896.1"/>
    <property type="molecule type" value="Genomic_DNA"/>
</dbReference>
<dbReference type="InterPro" id="IPR036961">
    <property type="entry name" value="Kinesin_motor_dom_sf"/>
</dbReference>
<feature type="domain" description="Myosin motor" evidence="14">
    <location>
        <begin position="15"/>
        <end position="702"/>
    </location>
</feature>
<keyword evidence="8 9" id="KW-0505">Motor protein</keyword>
<feature type="compositionally biased region" description="Low complexity" evidence="10">
    <location>
        <begin position="1001"/>
        <end position="1020"/>
    </location>
</feature>
<dbReference type="CDD" id="cd14883">
    <property type="entry name" value="MYSc_Myo22"/>
    <property type="match status" value="1"/>
</dbReference>
<dbReference type="Pfam" id="PF02174">
    <property type="entry name" value="IRS"/>
    <property type="match status" value="1"/>
</dbReference>
<sequence length="2140" mass="245806">MVELDFSGTGTIPEDGVPDMTRLTVLDEEVINKNLKLRYEKDRIYTYTGTILVAVNPYKDIDIYTQYYVNKYHGRKLRDLEPHVFALAEAAYASLQADHPGTGHMNQSVVISGESGAGKTETTRFILQYLCSVTSGVSTWIEQQILEANTILEAFGNARTVRNDNSSRFGKFMQVCFDSRWMIAGCIIQDYLLEQSRLTFQGPEERNYHVFYQLVEEAKYNKEFAAQLHLRDTKFYNYLNQSGCFEGDSRRLDSLRLAFNVLQVPSNMCNGIFQTLSAILWLGNLTFEDVDGERCQLTKEDGSIIDILSSLLGLEIDNLKQVVLLRQINVRGNITEIPLKLQEARENRHAMAKALYSRTFAWLINHINNCTNPGQDSTRFLGVLDIFGFENFATNSFEQLCINYTNEKLHKFFNHYVFALEQEIYTQEEIQFNHISFTDNTLCLELLEKPPRCILRLLSEQCHLPRGCDASYISNLHSEFENHERYVKGEDRRKWESEFGVQHYAGCVTYNAKGFVDKNRDVQQDVFFDIISRSCNEFVQTLYTFQDLSNTLAQRAVANGITTVSRGTSKGKPTVSDTFRHQLQALVDVLQSTTPWYVRCIKPNQHKLPNNYDDQLVLDQLKYLGMLDIIRIRKEGYPIHMTFEDFVMRYHCLSKNRLPLDTLTACRTLIESHNVPKTEWQLGKTKVFLRSHIHEPLEEARNKLVKSRAVLIQKTYRMYIAKKEYNKIRKAVLNIQHAYKGWKMRIEFLKKRRAAIVIQSHLRGVFAREVAAALREMRRVEEEMRKREKLEAERLQREAERERREAEEAEKMATQQDSDLPPPPPAFETRREDLEESEKAAEQEIAALSHMAEQLKHNRSEPVTESVDLDNLFAFLSDVQPHSRNQIIDEIGEKMDELVEDLDVELETVIQQELEGLAQEQQQPTPPKMGLPSLPEPTCPPPPPPAAFQSAPETPVLLPENKEDSGDKDEPIYEAVIPREEPVPVPVCVSPPPLPAPPRIPSESPKTTPPVSRSASAVPPTWRYSQEQQQPAEVQNNAEREQRRKYRVEKKLQELSESSEKETTSSEEIYHDMVEFANTYFNSHERSPEGTIMATLTRKRQSSEMIPKYEMVTYYKGNTIPNSHIHMYDPDNINIACSIFRDLSKYIRGELNGERELQVIQSIIGYALEREELRDEIFVQCIRQATNNPSSEGTERVWLLLCLCVVSFQPSKILYRYFLSFLKKNISQGGRISQYVQWCLDNCNNNKITVREHAPSSVEVAAMKRLGTIVCRFFFLDGRTKAIDVHPTDTAGDAARKLAERLGLRNLDGWAIYQSRPDGEEHVRAHHYLYDVIAQWEINQNKLVPASGLSTLGRRSGQSVSGGENRFIFKRRLFKSSRDLSQDPVEVNLLYAQAVHSVVKSDDFPVTEKVALQLAGLQAQVALGNPKDNSKLEYYTDIDTYLPYRISRTRGDDVWVPIIAQAHRGYWSYGNALTLGVNCDGIMLIKNDDKFVLNEFRYQEVESILLDPSDSFITITLQRHLSENNHKCYVFETAQKNEIGSLIASYCPSLAGWLTESEAPLKKTKGITNEDRVRLYHNLVNCRRALVDHDILRKPTESSGSFLRNTLRRLSKHKLDKLRQEHGGDTGETYKGFHYAFWAFSRQPLPQSISRIPEADEQVMLQVFQIILTYAGLGQNGETIRRVEDEHVTLLQTILERCMRKESLLCELYLQLIKQTTDHPDPNSRVNLRHWALLSLACSVVLPPNKAIRRYLIAHLKRCSSDFVTEEGKYARFAEKCLSKTQGTRRRQWPPSREEILCTINRRPVYARFHFMDGQYHSVEFHPSATAKDVLEIVRDKIGLGQDAKGYAIYEVLGNSERSLAPEEKVTDVMAKWERYRAASAATGTTTTGTAKRTRPQHHFFLFKKHLFMDHFINLNDPVEKELLYHQVLHDLRTDRFPITDKEAMMLTALQAQLELGDLEENIHDYRPIASHCLPARMVPTLPCEGVQMHHQSLRGMTPSEAKQAFLNLIQSWPLHKATIFDVMQSFTSNWPRVLWLAVDQKGLHLLEHRSRNALCTYEYGSILSYSPALNCLMIITGSDKKQSKVILTTAQAFQIATLIKEYMEVLHGNAIEMRRAEQAKSRPISALHQNAPLVPPQPS</sequence>
<dbReference type="Pfam" id="PF21989">
    <property type="entry name" value="RA_2"/>
    <property type="match status" value="2"/>
</dbReference>
<feature type="binding site" evidence="9">
    <location>
        <begin position="113"/>
        <end position="120"/>
    </location>
    <ligand>
        <name>ATP</name>
        <dbReference type="ChEBI" id="CHEBI:30616"/>
    </ligand>
</feature>
<dbReference type="PANTHER" id="PTHR46049:SF5">
    <property type="entry name" value="PLECKSTRIN HOMOLOGY DOMAIN-CONTAINING FAMILY H MEMBER 3"/>
    <property type="match status" value="1"/>
</dbReference>
<feature type="region of interest" description="Disordered" evidence="10">
    <location>
        <begin position="911"/>
        <end position="1044"/>
    </location>
</feature>
<dbReference type="InterPro" id="IPR027417">
    <property type="entry name" value="P-loop_NTPase"/>
</dbReference>
<dbReference type="GO" id="GO:0007165">
    <property type="term" value="P:signal transduction"/>
    <property type="evidence" value="ECO:0007669"/>
    <property type="project" value="InterPro"/>
</dbReference>
<dbReference type="InterPro" id="IPR000048">
    <property type="entry name" value="IQ_motif_EF-hand-BS"/>
</dbReference>
<dbReference type="Pfam" id="PF00612">
    <property type="entry name" value="IQ"/>
    <property type="match status" value="2"/>
</dbReference>
<dbReference type="SUPFAM" id="SSF52540">
    <property type="entry name" value="P-loop containing nucleoside triphosphate hydrolases"/>
    <property type="match status" value="1"/>
</dbReference>
<dbReference type="GO" id="GO:0005737">
    <property type="term" value="C:cytoplasm"/>
    <property type="evidence" value="ECO:0007669"/>
    <property type="project" value="UniProtKB-SubCell"/>
</dbReference>
<keyword evidence="6 9" id="KW-0067">ATP-binding</keyword>
<protein>
    <submittedName>
        <fullName evidence="15">Uncharacterized protein</fullName>
    </submittedName>
</protein>
<dbReference type="Gene3D" id="2.30.29.30">
    <property type="entry name" value="Pleckstrin-homology domain (PH domain)/Phosphotyrosine-binding domain (PTB)"/>
    <property type="match status" value="1"/>
</dbReference>
<dbReference type="CDD" id="cd14473">
    <property type="entry name" value="FERM_B-lobe"/>
    <property type="match status" value="2"/>
</dbReference>
<dbReference type="InterPro" id="IPR029071">
    <property type="entry name" value="Ubiquitin-like_domsf"/>
</dbReference>
<dbReference type="PROSITE" id="PS51016">
    <property type="entry name" value="MYTH4"/>
    <property type="match status" value="2"/>
</dbReference>
<dbReference type="InterPro" id="IPR002404">
    <property type="entry name" value="IRS_PTB"/>
</dbReference>
<feature type="domain" description="FERM" evidence="11">
    <location>
        <begin position="1805"/>
        <end position="2111"/>
    </location>
</feature>
<dbReference type="Gene3D" id="6.20.240.20">
    <property type="match status" value="1"/>
</dbReference>
<dbReference type="InterPro" id="IPR000299">
    <property type="entry name" value="FERM_domain"/>
</dbReference>
<dbReference type="Pfam" id="PF00373">
    <property type="entry name" value="FERM_M"/>
    <property type="match status" value="2"/>
</dbReference>
<dbReference type="GO" id="GO:0005096">
    <property type="term" value="F:GTPase activator activity"/>
    <property type="evidence" value="ECO:0007669"/>
    <property type="project" value="UniProtKB-KW"/>
</dbReference>
<dbReference type="InterPro" id="IPR035963">
    <property type="entry name" value="FERM_2"/>
</dbReference>
<dbReference type="PROSITE" id="PS50096">
    <property type="entry name" value="IQ"/>
    <property type="match status" value="3"/>
</dbReference>
<feature type="domain" description="MyTH4" evidence="13">
    <location>
        <begin position="1115"/>
        <end position="1264"/>
    </location>
</feature>
<keyword evidence="4" id="KW-0963">Cytoplasm</keyword>
<dbReference type="Proteomes" id="UP001159042">
    <property type="component" value="Unassembled WGS sequence"/>
</dbReference>
<dbReference type="CDD" id="cd17208">
    <property type="entry name" value="FERM_F1_DdMyo7_like"/>
    <property type="match status" value="2"/>
</dbReference>
<dbReference type="PROSITE" id="PS50200">
    <property type="entry name" value="RA"/>
    <property type="match status" value="1"/>
</dbReference>
<dbReference type="InterPro" id="IPR000857">
    <property type="entry name" value="MyTH4_dom"/>
</dbReference>
<evidence type="ECO:0000256" key="4">
    <source>
        <dbReference type="ARBA" id="ARBA00022490"/>
    </source>
</evidence>
<feature type="compositionally biased region" description="Pro residues" evidence="10">
    <location>
        <begin position="924"/>
        <end position="946"/>
    </location>
</feature>
<keyword evidence="3" id="KW-0343">GTPase activation</keyword>
<feature type="region of interest" description="Disordered" evidence="10">
    <location>
        <begin position="782"/>
        <end position="842"/>
    </location>
</feature>
<dbReference type="InterPro" id="IPR038185">
    <property type="entry name" value="MyTH4_dom_sf"/>
</dbReference>
<feature type="domain" description="Ras-associating" evidence="12">
    <location>
        <begin position="1803"/>
        <end position="1908"/>
    </location>
</feature>
<reference evidence="15 16" key="1">
    <citation type="journal article" date="2023" name="Insect Mol. Biol.">
        <title>Genome sequencing provides insights into the evolution of gene families encoding plant cell wall-degrading enzymes in longhorned beetles.</title>
        <authorList>
            <person name="Shin N.R."/>
            <person name="Okamura Y."/>
            <person name="Kirsch R."/>
            <person name="Pauchet Y."/>
        </authorList>
    </citation>
    <scope>NUCLEOTIDE SEQUENCE [LARGE SCALE GENOMIC DNA]</scope>
    <source>
        <strain evidence="15">EAD_L_NR</strain>
    </source>
</reference>
<comment type="subcellular location">
    <subcellularLocation>
        <location evidence="1">Cytoplasm</location>
    </subcellularLocation>
</comment>
<dbReference type="SUPFAM" id="SSF47031">
    <property type="entry name" value="Second domain of FERM"/>
    <property type="match status" value="2"/>
</dbReference>
<dbReference type="PRINTS" id="PR00193">
    <property type="entry name" value="MYOSINHEAVY"/>
</dbReference>
<dbReference type="GO" id="GO:0005524">
    <property type="term" value="F:ATP binding"/>
    <property type="evidence" value="ECO:0007669"/>
    <property type="project" value="UniProtKB-UniRule"/>
</dbReference>
<dbReference type="GO" id="GO:0016459">
    <property type="term" value="C:myosin complex"/>
    <property type="evidence" value="ECO:0007669"/>
    <property type="project" value="UniProtKB-KW"/>
</dbReference>
<dbReference type="GO" id="GO:0030182">
    <property type="term" value="P:neuron differentiation"/>
    <property type="evidence" value="ECO:0007669"/>
    <property type="project" value="UniProtKB-ARBA"/>
</dbReference>
<feature type="compositionally biased region" description="Basic and acidic residues" evidence="10">
    <location>
        <begin position="960"/>
        <end position="982"/>
    </location>
</feature>
<dbReference type="InterPro" id="IPR000159">
    <property type="entry name" value="RA_dom"/>
</dbReference>